<evidence type="ECO:0000256" key="1">
    <source>
        <dbReference type="ARBA" id="ARBA00007837"/>
    </source>
</evidence>
<dbReference type="GO" id="GO:0005524">
    <property type="term" value="F:ATP binding"/>
    <property type="evidence" value="ECO:0007669"/>
    <property type="project" value="InterPro"/>
</dbReference>
<gene>
    <name evidence="4" type="primary">pps</name>
    <name evidence="4" type="ORF">NPIL_333671</name>
</gene>
<accession>A0A8X6NPK2</accession>
<evidence type="ECO:0000313" key="4">
    <source>
        <dbReference type="EMBL" id="GFT27567.1"/>
    </source>
</evidence>
<feature type="domain" description="Pyruvate phosphate dikinase AMP/ATP-binding" evidence="3">
    <location>
        <begin position="431"/>
        <end position="745"/>
    </location>
</feature>
<evidence type="ECO:0000313" key="5">
    <source>
        <dbReference type="Proteomes" id="UP000887013"/>
    </source>
</evidence>
<dbReference type="OrthoDB" id="6503891at2759"/>
<dbReference type="InterPro" id="IPR008279">
    <property type="entry name" value="PEP-util_enz_mobile_dom"/>
</dbReference>
<name>A0A8X6NPK2_NEPPI</name>
<dbReference type="InterPro" id="IPR036637">
    <property type="entry name" value="Phosphohistidine_dom_sf"/>
</dbReference>
<comment type="similarity">
    <text evidence="1">Belongs to the PEP-utilizing enzyme family.</text>
</comment>
<dbReference type="InterPro" id="IPR051549">
    <property type="entry name" value="PEP_Utilizing_Enz"/>
</dbReference>
<dbReference type="SUPFAM" id="SSF52009">
    <property type="entry name" value="Phosphohistidine domain"/>
    <property type="match status" value="1"/>
</dbReference>
<dbReference type="Proteomes" id="UP000887013">
    <property type="component" value="Unassembled WGS sequence"/>
</dbReference>
<comment type="caution">
    <text evidence="4">The sequence shown here is derived from an EMBL/GenBank/DDBJ whole genome shotgun (WGS) entry which is preliminary data.</text>
</comment>
<reference evidence="4" key="1">
    <citation type="submission" date="2020-08" db="EMBL/GenBank/DDBJ databases">
        <title>Multicomponent nature underlies the extraordinary mechanical properties of spider dragline silk.</title>
        <authorList>
            <person name="Kono N."/>
            <person name="Nakamura H."/>
            <person name="Mori M."/>
            <person name="Yoshida Y."/>
            <person name="Ohtoshi R."/>
            <person name="Malay A.D."/>
            <person name="Moran D.A.P."/>
            <person name="Tomita M."/>
            <person name="Numata K."/>
            <person name="Arakawa K."/>
        </authorList>
    </citation>
    <scope>NUCLEOTIDE SEQUENCE</scope>
</reference>
<dbReference type="Pfam" id="PF01326">
    <property type="entry name" value="PPDK_N"/>
    <property type="match status" value="1"/>
</dbReference>
<dbReference type="Gene3D" id="3.50.30.10">
    <property type="entry name" value="Phosphohistidine domain"/>
    <property type="match status" value="1"/>
</dbReference>
<dbReference type="PANTHER" id="PTHR43615:SF1">
    <property type="entry name" value="PPDK_N DOMAIN-CONTAINING PROTEIN"/>
    <property type="match status" value="1"/>
</dbReference>
<feature type="domain" description="PEP-utilising enzyme mobile" evidence="2">
    <location>
        <begin position="1223"/>
        <end position="1293"/>
    </location>
</feature>
<organism evidence="4 5">
    <name type="scientific">Nephila pilipes</name>
    <name type="common">Giant wood spider</name>
    <name type="synonym">Nephila maculata</name>
    <dbReference type="NCBI Taxonomy" id="299642"/>
    <lineage>
        <taxon>Eukaryota</taxon>
        <taxon>Metazoa</taxon>
        <taxon>Ecdysozoa</taxon>
        <taxon>Arthropoda</taxon>
        <taxon>Chelicerata</taxon>
        <taxon>Arachnida</taxon>
        <taxon>Araneae</taxon>
        <taxon>Araneomorphae</taxon>
        <taxon>Entelegynae</taxon>
        <taxon>Araneoidea</taxon>
        <taxon>Nephilidae</taxon>
        <taxon>Nephila</taxon>
    </lineage>
</organism>
<dbReference type="EMBL" id="BMAW01107082">
    <property type="protein sequence ID" value="GFT27567.1"/>
    <property type="molecule type" value="Genomic_DNA"/>
</dbReference>
<dbReference type="Gene3D" id="3.30.1490.20">
    <property type="entry name" value="ATP-grasp fold, A domain"/>
    <property type="match status" value="1"/>
</dbReference>
<protein>
    <submittedName>
        <fullName evidence="4">Putative phosphoenolpyruvate synthase</fullName>
    </submittedName>
</protein>
<dbReference type="SUPFAM" id="SSF56059">
    <property type="entry name" value="Glutathione synthetase ATP-binding domain-like"/>
    <property type="match status" value="1"/>
</dbReference>
<dbReference type="InterPro" id="IPR013815">
    <property type="entry name" value="ATP_grasp_subdomain_1"/>
</dbReference>
<keyword evidence="5" id="KW-1185">Reference proteome</keyword>
<sequence length="1304" mass="147139">MGGVLATCATVTLILLSYLPTDFSFWCKWILSYIYIALYRLTSKKRFDVYDMNVDHDPCKTNFLPHPIQVVFESPLPETQLESSADEVFFYGVNSKSEYLITRIARGSNGEAEAWIYLKLSNGKIYHLQETSVFHKSGNDNKFFSCGGLQIHYLCPMKRWRIFFNGLLRETCDNDVTTNKMVHVKFAVIWIASSNIYDFATDVNSRALALGLAESEWNQFLPPLEKLYNALNFYAQTGIITGTINVEGNDEEQQLYLFGEKVRFLGEASAKGTEFFHVLGHISKNGRFVHVVEVSIANVVEKFTFGYASSLIGELQSFTDTKSILKNLSDRDKDENDIEAIFQADDEKFILKGTLTGKQRIFKSNQSWADSLTIDCLNFELNALKGRGIVLDGIITKPSSRVRPYSSLYPRPTVIPLVVHFSEKVCQNPDITGGKGSSLGKLTELSNEFRDFKVPSGVVVTTSAYELFTTNEILEEIKKLETVLYSDKVEETKQACQKLVEKITNSSVPDPVLQAIVTSLENAFPDSQDMKFAVRSSATGEDTEQMSAAGQMDTFLGVSGTEEITTALKKCWASQFAFIAIQYKRQNGQIINSPMAVVIQQMVSCDVAGVLFTCDPLTGNPAIMSITANYGLGESVVSGTEEPDTIEIERREDCLIIKNKIIGSKSRRIVLGDDGGTHFEEVSENEKQTCCLADYLIHSLALAALKIERSYGSHRDIEWGFWKYNLYIFQSRPVTSGAGETDYEIEHEFDGPLRIENEYFTVHNVGEVMPGATSPLALELIMKFFDITFERYFFFLDFQKCKRPLYFPRGLAFLLNHGIFYASDLFKNASEDAGSADACAIAVFGRVLEDKEVFDIASERYSKINKNINFMDHLKRFYRMVYGANKILQRATKEINKYYVPTDKCTNSHEVFAQLMYCCTDLTTAFASHMLCSESTSLLNNIIFSILQKAVGEINADVYSDFAKLMTTPSGVESGDVPSAIESLAYYIYKEKKPEEFKKMELDEALKWLETSSSNAGRKYREFLKKHGHRSLREFDIHSLTWETDPRALIRFLQNIIGTVQNDRIEKKDVDFQNQVSNLKAQLTFTQKLLLRIVLPLSQRGVENREQSKSTLMKGLNAWRKGYRKLAKLMVLEGRIPDEDILFFMTLEEIQELLKTRSPKVISKANHRRRRQPVIDKYIFPELTKGFPQPKFIYFFPGIPVSQGVAKGIVRVALDLEEASLLQPGEILVTYCTDIGWSPYFPILGGVVTELGGLISHGAVVSREYGLPCIAGLHGATLHFKTGDYVILDGNKGILQRLSKPEDS</sequence>
<dbReference type="PANTHER" id="PTHR43615">
    <property type="entry name" value="PHOSPHOENOLPYRUVATE SYNTHASE-RELATED"/>
    <property type="match status" value="1"/>
</dbReference>
<dbReference type="Pfam" id="PF00391">
    <property type="entry name" value="PEP-utilizers"/>
    <property type="match status" value="1"/>
</dbReference>
<evidence type="ECO:0000259" key="3">
    <source>
        <dbReference type="Pfam" id="PF01326"/>
    </source>
</evidence>
<evidence type="ECO:0000259" key="2">
    <source>
        <dbReference type="Pfam" id="PF00391"/>
    </source>
</evidence>
<dbReference type="Gene3D" id="3.30.470.20">
    <property type="entry name" value="ATP-grasp fold, B domain"/>
    <property type="match status" value="1"/>
</dbReference>
<dbReference type="GO" id="GO:0016301">
    <property type="term" value="F:kinase activity"/>
    <property type="evidence" value="ECO:0007669"/>
    <property type="project" value="InterPro"/>
</dbReference>
<proteinExistence type="inferred from homology"/>
<dbReference type="InterPro" id="IPR002192">
    <property type="entry name" value="PPDK_AMP/ATP-bd"/>
</dbReference>